<name>A0A410MIB4_9BACI</name>
<sequence length="70" mass="8208">MVLVIIIAAIIFFTILHYVIRNAVKEGTDQSKTARVIQQVHKREWMKVEREEPEKNKSSLDRVLEGEEDK</sequence>
<protein>
    <submittedName>
        <fullName evidence="2">Uncharacterized protein</fullName>
    </submittedName>
</protein>
<dbReference type="AlphaFoldDB" id="A0A410MIB4"/>
<evidence type="ECO:0000313" key="3">
    <source>
        <dbReference type="Proteomes" id="UP000287756"/>
    </source>
</evidence>
<evidence type="ECO:0000256" key="1">
    <source>
        <dbReference type="SAM" id="MobiDB-lite"/>
    </source>
</evidence>
<dbReference type="Proteomes" id="UP000287756">
    <property type="component" value="Chromosome"/>
</dbReference>
<accession>A0A410MIB4</accession>
<feature type="region of interest" description="Disordered" evidence="1">
    <location>
        <begin position="47"/>
        <end position="70"/>
    </location>
</feature>
<reference evidence="2 3" key="1">
    <citation type="submission" date="2018-01" db="EMBL/GenBank/DDBJ databases">
        <title>The whole genome sequencing and assembly of Halobacillus litoralis ERB031 strain.</title>
        <authorList>
            <person name="Lee S.-J."/>
            <person name="Park M.-K."/>
            <person name="Kim J.-Y."/>
            <person name="Lee Y.-J."/>
            <person name="Yi H."/>
            <person name="Bahn Y.-S."/>
            <person name="Kim J.F."/>
            <person name="Lee D.-W."/>
        </authorList>
    </citation>
    <scope>NUCLEOTIDE SEQUENCE [LARGE SCALE GENOMIC DNA]</scope>
    <source>
        <strain evidence="2 3">ERB 031</strain>
    </source>
</reference>
<dbReference type="KEGG" id="hli:HLI_20760"/>
<gene>
    <name evidence="2" type="ORF">HLI_20760</name>
</gene>
<dbReference type="EMBL" id="CP026118">
    <property type="protein sequence ID" value="QAS54474.1"/>
    <property type="molecule type" value="Genomic_DNA"/>
</dbReference>
<evidence type="ECO:0000313" key="2">
    <source>
        <dbReference type="EMBL" id="QAS54474.1"/>
    </source>
</evidence>
<organism evidence="2 3">
    <name type="scientific">Halobacillus litoralis</name>
    <dbReference type="NCBI Taxonomy" id="45668"/>
    <lineage>
        <taxon>Bacteria</taxon>
        <taxon>Bacillati</taxon>
        <taxon>Bacillota</taxon>
        <taxon>Bacilli</taxon>
        <taxon>Bacillales</taxon>
        <taxon>Bacillaceae</taxon>
        <taxon>Halobacillus</taxon>
    </lineage>
</organism>
<dbReference type="RefSeq" id="WP_128526736.1">
    <property type="nucleotide sequence ID" value="NZ_CP026118.1"/>
</dbReference>
<proteinExistence type="predicted"/>